<dbReference type="OrthoDB" id="28868at2759"/>
<reference evidence="2 3" key="1">
    <citation type="journal article" date="2011" name="Science">
        <title>The ecoresponsive genome of Daphnia pulex.</title>
        <authorList>
            <person name="Colbourne J.K."/>
            <person name="Pfrender M.E."/>
            <person name="Gilbert D."/>
            <person name="Thomas W.K."/>
            <person name="Tucker A."/>
            <person name="Oakley T.H."/>
            <person name="Tokishita S."/>
            <person name="Aerts A."/>
            <person name="Arnold G.J."/>
            <person name="Basu M.K."/>
            <person name="Bauer D.J."/>
            <person name="Caceres C.E."/>
            <person name="Carmel L."/>
            <person name="Casola C."/>
            <person name="Choi J.H."/>
            <person name="Detter J.C."/>
            <person name="Dong Q."/>
            <person name="Dusheyko S."/>
            <person name="Eads B.D."/>
            <person name="Frohlich T."/>
            <person name="Geiler-Samerotte K.A."/>
            <person name="Gerlach D."/>
            <person name="Hatcher P."/>
            <person name="Jogdeo S."/>
            <person name="Krijgsveld J."/>
            <person name="Kriventseva E.V."/>
            <person name="Kultz D."/>
            <person name="Laforsch C."/>
            <person name="Lindquist E."/>
            <person name="Lopez J."/>
            <person name="Manak J.R."/>
            <person name="Muller J."/>
            <person name="Pangilinan J."/>
            <person name="Patwardhan R.P."/>
            <person name="Pitluck S."/>
            <person name="Pritham E.J."/>
            <person name="Rechtsteiner A."/>
            <person name="Rho M."/>
            <person name="Rogozin I.B."/>
            <person name="Sakarya O."/>
            <person name="Salamov A."/>
            <person name="Schaack S."/>
            <person name="Shapiro H."/>
            <person name="Shiga Y."/>
            <person name="Skalitzky C."/>
            <person name="Smith Z."/>
            <person name="Souvorov A."/>
            <person name="Sung W."/>
            <person name="Tang Z."/>
            <person name="Tsuchiya D."/>
            <person name="Tu H."/>
            <person name="Vos H."/>
            <person name="Wang M."/>
            <person name="Wolf Y.I."/>
            <person name="Yamagata H."/>
            <person name="Yamada T."/>
            <person name="Ye Y."/>
            <person name="Shaw J.R."/>
            <person name="Andrews J."/>
            <person name="Crease T.J."/>
            <person name="Tang H."/>
            <person name="Lucas S.M."/>
            <person name="Robertson H.M."/>
            <person name="Bork P."/>
            <person name="Koonin E.V."/>
            <person name="Zdobnov E.M."/>
            <person name="Grigoriev I.V."/>
            <person name="Lynch M."/>
            <person name="Boore J.L."/>
        </authorList>
    </citation>
    <scope>NUCLEOTIDE SEQUENCE [LARGE SCALE GENOMIC DNA]</scope>
</reference>
<dbReference type="PROSITE" id="PS50181">
    <property type="entry name" value="FBOX"/>
    <property type="match status" value="1"/>
</dbReference>
<dbReference type="KEGG" id="dpx:DAPPUDRAFT_115653"/>
<dbReference type="EMBL" id="GL732684">
    <property type="protein sequence ID" value="EFX67207.1"/>
    <property type="molecule type" value="Genomic_DNA"/>
</dbReference>
<keyword evidence="3" id="KW-1185">Reference proteome</keyword>
<dbReference type="Pfam" id="PF12937">
    <property type="entry name" value="F-box-like"/>
    <property type="match status" value="1"/>
</dbReference>
<dbReference type="Pfam" id="PF13369">
    <property type="entry name" value="Transglut_core2"/>
    <property type="match status" value="1"/>
</dbReference>
<feature type="domain" description="F-box" evidence="1">
    <location>
        <begin position="1"/>
        <end position="50"/>
    </location>
</feature>
<evidence type="ECO:0000313" key="2">
    <source>
        <dbReference type="EMBL" id="EFX67207.1"/>
    </source>
</evidence>
<dbReference type="SUPFAM" id="SSF81383">
    <property type="entry name" value="F-box domain"/>
    <property type="match status" value="1"/>
</dbReference>
<protein>
    <recommendedName>
        <fullName evidence="1">F-box domain-containing protein</fullName>
    </recommendedName>
</protein>
<dbReference type="HOGENOM" id="CLU_021098_1_0_1"/>
<proteinExistence type="predicted"/>
<dbReference type="Gene3D" id="1.20.1280.50">
    <property type="match status" value="1"/>
</dbReference>
<name>E9HM43_DAPPU</name>
<organism evidence="2 3">
    <name type="scientific">Daphnia pulex</name>
    <name type="common">Water flea</name>
    <dbReference type="NCBI Taxonomy" id="6669"/>
    <lineage>
        <taxon>Eukaryota</taxon>
        <taxon>Metazoa</taxon>
        <taxon>Ecdysozoa</taxon>
        <taxon>Arthropoda</taxon>
        <taxon>Crustacea</taxon>
        <taxon>Branchiopoda</taxon>
        <taxon>Diplostraca</taxon>
        <taxon>Cladocera</taxon>
        <taxon>Anomopoda</taxon>
        <taxon>Daphniidae</taxon>
        <taxon>Daphnia</taxon>
    </lineage>
</organism>
<gene>
    <name evidence="2" type="ORF">DAPPUDRAFT_115653</name>
</gene>
<dbReference type="InterPro" id="IPR001810">
    <property type="entry name" value="F-box_dom"/>
</dbReference>
<dbReference type="Proteomes" id="UP000000305">
    <property type="component" value="Unassembled WGS sequence"/>
</dbReference>
<dbReference type="AlphaFoldDB" id="E9HM43"/>
<dbReference type="PANTHER" id="PTHR31350:SF21">
    <property type="entry name" value="F-BOX ONLY PROTEIN 21"/>
    <property type="match status" value="1"/>
</dbReference>
<sequence length="589" mass="68399">MSLLSLPNEILLNYIFSRDNLTTTDLFRLMLSCRRLHNVIVDSNQLWMSKCSSRWIEMQNQLHEKKKVVWKDWVFSQRVIEEVKYAVSNLSSQCYPLGKLVAPLHSVENWIIGFGYPNFVFDEDELHELIFTETIRGNLTLSHYASVAFKRLVTCLQVKNLNTFMAKPESQKSLLEAAKLISKWFHFNGNYRNKTEKLVDSVEQILDKIAERVKQLVKIGKSEDLKDILKCMNKAVFDEMSFRVYYNTDGVEALNHLAASIHKVLQCREGYQEVLCVIYLEVATRDENHLQTYSLFVQRIVEGVVDVFYISMFSRGFFDLPSIHPSLINQPACSFEVLFGQMLESVVARDKRLCLLHPDSCKANLRSSIRLVCVLWPVKVNVIENAKFFLEVDDGVEDAYRLLLSAEVDSNEPVMISCAQKLNSQQSQINEAKVARHRVPSINYAVGLVMFHLHRDAQGLTRQKQCVILSWDECFREEVCRRKWGLSFEPVTNGYRLDQPFYHIIPFETSRYWRFAILFLGKVEKNLYVPQESLVLHPVGIYHDREMPRIDGLCIFFELFDGRRYVPNAEHRAHFPDDNAAALSLIQQI</sequence>
<accession>E9HM43</accession>
<dbReference type="InterPro" id="IPR032698">
    <property type="entry name" value="SirB1_N"/>
</dbReference>
<evidence type="ECO:0000313" key="3">
    <source>
        <dbReference type="Proteomes" id="UP000000305"/>
    </source>
</evidence>
<dbReference type="InterPro" id="IPR036047">
    <property type="entry name" value="F-box-like_dom_sf"/>
</dbReference>
<dbReference type="InParanoid" id="E9HM43"/>
<evidence type="ECO:0000259" key="1">
    <source>
        <dbReference type="PROSITE" id="PS50181"/>
    </source>
</evidence>
<dbReference type="PANTHER" id="PTHR31350">
    <property type="entry name" value="SI:DKEY-261L7.2"/>
    <property type="match status" value="1"/>
</dbReference>
<dbReference type="PhylomeDB" id="E9HM43"/>